<protein>
    <submittedName>
        <fullName evidence="5">Metal-dependent hydrolase</fullName>
    </submittedName>
</protein>
<evidence type="ECO:0000256" key="1">
    <source>
        <dbReference type="ARBA" id="ARBA00009275"/>
    </source>
</evidence>
<dbReference type="GO" id="GO:0046872">
    <property type="term" value="F:metal ion binding"/>
    <property type="evidence" value="ECO:0007669"/>
    <property type="project" value="UniProtKB-KW"/>
</dbReference>
<dbReference type="EMBL" id="CP021376">
    <property type="protein sequence ID" value="ART79349.1"/>
    <property type="molecule type" value="Genomic_DNA"/>
</dbReference>
<feature type="binding site" evidence="4">
    <location>
        <position position="130"/>
    </location>
    <ligand>
        <name>a divalent metal cation</name>
        <dbReference type="ChEBI" id="CHEBI:60240"/>
        <label>2</label>
    </ligand>
</feature>
<dbReference type="PIRSF" id="PIRSF005902">
    <property type="entry name" value="DNase_TatD"/>
    <property type="match status" value="1"/>
</dbReference>
<keyword evidence="6" id="KW-1185">Reference proteome</keyword>
<dbReference type="PROSITE" id="PS01091">
    <property type="entry name" value="TATD_3"/>
    <property type="match status" value="1"/>
</dbReference>
<evidence type="ECO:0000256" key="2">
    <source>
        <dbReference type="ARBA" id="ARBA00022723"/>
    </source>
</evidence>
<dbReference type="InterPro" id="IPR001130">
    <property type="entry name" value="TatD-like"/>
</dbReference>
<reference evidence="6" key="1">
    <citation type="submission" date="2017-05" db="EMBL/GenBank/DDBJ databases">
        <authorList>
            <person name="Sung H."/>
        </authorList>
    </citation>
    <scope>NUCLEOTIDE SEQUENCE [LARGE SCALE GENOMIC DNA]</scope>
    <source>
        <strain evidence="6">AMac2203</strain>
    </source>
</reference>
<evidence type="ECO:0000256" key="4">
    <source>
        <dbReference type="PIRSR" id="PIRSR005902-1"/>
    </source>
</evidence>
<feature type="binding site" evidence="4">
    <location>
        <position position="205"/>
    </location>
    <ligand>
        <name>a divalent metal cation</name>
        <dbReference type="ChEBI" id="CHEBI:60240"/>
        <label>1</label>
    </ligand>
</feature>
<dbReference type="InterPro" id="IPR032466">
    <property type="entry name" value="Metal_Hydrolase"/>
</dbReference>
<dbReference type="OrthoDB" id="9810005at2"/>
<feature type="binding site" evidence="4">
    <location>
        <position position="155"/>
    </location>
    <ligand>
        <name>a divalent metal cation</name>
        <dbReference type="ChEBI" id="CHEBI:60240"/>
        <label>2</label>
    </ligand>
</feature>
<dbReference type="Pfam" id="PF01026">
    <property type="entry name" value="TatD_DNase"/>
    <property type="match status" value="1"/>
</dbReference>
<dbReference type="NCBIfam" id="TIGR00010">
    <property type="entry name" value="YchF/TatD family DNA exonuclease"/>
    <property type="match status" value="1"/>
</dbReference>
<dbReference type="Gene3D" id="3.20.20.140">
    <property type="entry name" value="Metal-dependent hydrolases"/>
    <property type="match status" value="1"/>
</dbReference>
<keyword evidence="3 5" id="KW-0378">Hydrolase</keyword>
<feature type="binding site" evidence="4">
    <location>
        <position position="94"/>
    </location>
    <ligand>
        <name>a divalent metal cation</name>
        <dbReference type="ChEBI" id="CHEBI:60240"/>
        <label>1</label>
    </ligand>
</feature>
<organism evidence="5 6">
    <name type="scientific">Oceanisphaera avium</name>
    <dbReference type="NCBI Taxonomy" id="1903694"/>
    <lineage>
        <taxon>Bacteria</taxon>
        <taxon>Pseudomonadati</taxon>
        <taxon>Pseudomonadota</taxon>
        <taxon>Gammaproteobacteria</taxon>
        <taxon>Aeromonadales</taxon>
        <taxon>Aeromonadaceae</taxon>
        <taxon>Oceanisphaera</taxon>
    </lineage>
</organism>
<dbReference type="InterPro" id="IPR015991">
    <property type="entry name" value="TatD/YcfH-like"/>
</dbReference>
<evidence type="ECO:0000256" key="3">
    <source>
        <dbReference type="ARBA" id="ARBA00022801"/>
    </source>
</evidence>
<dbReference type="GO" id="GO:0004536">
    <property type="term" value="F:DNA nuclease activity"/>
    <property type="evidence" value="ECO:0007669"/>
    <property type="project" value="InterPro"/>
</dbReference>
<dbReference type="GO" id="GO:0016788">
    <property type="term" value="F:hydrolase activity, acting on ester bonds"/>
    <property type="evidence" value="ECO:0007669"/>
    <property type="project" value="InterPro"/>
</dbReference>
<dbReference type="FunFam" id="3.20.20.140:FF:000005">
    <property type="entry name" value="TatD family hydrolase"/>
    <property type="match status" value="1"/>
</dbReference>
<name>A0A1Y0CVS5_9GAMM</name>
<dbReference type="InterPro" id="IPR018228">
    <property type="entry name" value="DNase_TatD-rel_CS"/>
</dbReference>
<dbReference type="CDD" id="cd01310">
    <property type="entry name" value="TatD_DNAse"/>
    <property type="match status" value="1"/>
</dbReference>
<dbReference type="AlphaFoldDB" id="A0A1Y0CVS5"/>
<gene>
    <name evidence="5" type="ORF">CBP12_03630</name>
</gene>
<evidence type="ECO:0000313" key="6">
    <source>
        <dbReference type="Proteomes" id="UP000243793"/>
    </source>
</evidence>
<dbReference type="SUPFAM" id="SSF51556">
    <property type="entry name" value="Metallo-dependent hydrolases"/>
    <property type="match status" value="1"/>
</dbReference>
<feature type="binding site" evidence="4">
    <location>
        <position position="8"/>
    </location>
    <ligand>
        <name>a divalent metal cation</name>
        <dbReference type="ChEBI" id="CHEBI:60240"/>
        <label>1</label>
    </ligand>
</feature>
<dbReference type="GO" id="GO:0005829">
    <property type="term" value="C:cytosol"/>
    <property type="evidence" value="ECO:0007669"/>
    <property type="project" value="TreeGrafter"/>
</dbReference>
<accession>A0A1Y0CVS5</accession>
<proteinExistence type="inferred from homology"/>
<dbReference type="Proteomes" id="UP000243793">
    <property type="component" value="Chromosome"/>
</dbReference>
<keyword evidence="2 4" id="KW-0479">Metal-binding</keyword>
<dbReference type="KEGG" id="ocm:CBP12_03630"/>
<dbReference type="PANTHER" id="PTHR46124:SF2">
    <property type="entry name" value="D-AMINOACYL-TRNA DEACYLASE"/>
    <property type="match status" value="1"/>
</dbReference>
<dbReference type="PROSITE" id="PS01090">
    <property type="entry name" value="TATD_2"/>
    <property type="match status" value="1"/>
</dbReference>
<dbReference type="PROSITE" id="PS01137">
    <property type="entry name" value="TATD_1"/>
    <property type="match status" value="1"/>
</dbReference>
<feature type="binding site" evidence="4">
    <location>
        <position position="6"/>
    </location>
    <ligand>
        <name>a divalent metal cation</name>
        <dbReference type="ChEBI" id="CHEBI:60240"/>
        <label>1</label>
    </ligand>
</feature>
<comment type="similarity">
    <text evidence="1">Belongs to the metallo-dependent hydrolases superfamily. TatD-type hydrolase family.</text>
</comment>
<evidence type="ECO:0000313" key="5">
    <source>
        <dbReference type="EMBL" id="ART79349.1"/>
    </source>
</evidence>
<sequence>MLVDSHCHLDRLDYGNKHQDMTEVIAKAARRGVEHMLCIGVSLRSFPDMLAAIKPFPQVFASCGVHPLHQDDEANNPELLLSLASDPAVVAIGETGLDYFYAPESASLQRQSFEQHVAVAVALNKPLIIHTRQAQDETLAVLRAGGAEKVGGVLHCFTESLDMAQAAIEMGFYISISGIVTFNSAAALREVVKALPLERLLVETDSPWLAPVPFRGEENEPAYTRTVAEFIANLKGISTEEVAAQTTANFFKLFKLARPVQPTHANNHTN</sequence>
<dbReference type="PANTHER" id="PTHR46124">
    <property type="entry name" value="D-AMINOACYL-TRNA DEACYLASE"/>
    <property type="match status" value="1"/>
</dbReference>